<accession>A0A4S8LQW4</accession>
<organism evidence="1 2">
    <name type="scientific">Dendrothele bispora (strain CBS 962.96)</name>
    <dbReference type="NCBI Taxonomy" id="1314807"/>
    <lineage>
        <taxon>Eukaryota</taxon>
        <taxon>Fungi</taxon>
        <taxon>Dikarya</taxon>
        <taxon>Basidiomycota</taxon>
        <taxon>Agaricomycotina</taxon>
        <taxon>Agaricomycetes</taxon>
        <taxon>Agaricomycetidae</taxon>
        <taxon>Agaricales</taxon>
        <taxon>Agaricales incertae sedis</taxon>
        <taxon>Dendrothele</taxon>
    </lineage>
</organism>
<dbReference type="Proteomes" id="UP000297245">
    <property type="component" value="Unassembled WGS sequence"/>
</dbReference>
<reference evidence="1 2" key="1">
    <citation type="journal article" date="2019" name="Nat. Ecol. Evol.">
        <title>Megaphylogeny resolves global patterns of mushroom evolution.</title>
        <authorList>
            <person name="Varga T."/>
            <person name="Krizsan K."/>
            <person name="Foldi C."/>
            <person name="Dima B."/>
            <person name="Sanchez-Garcia M."/>
            <person name="Sanchez-Ramirez S."/>
            <person name="Szollosi G.J."/>
            <person name="Szarkandi J.G."/>
            <person name="Papp V."/>
            <person name="Albert L."/>
            <person name="Andreopoulos W."/>
            <person name="Angelini C."/>
            <person name="Antonin V."/>
            <person name="Barry K.W."/>
            <person name="Bougher N.L."/>
            <person name="Buchanan P."/>
            <person name="Buyck B."/>
            <person name="Bense V."/>
            <person name="Catcheside P."/>
            <person name="Chovatia M."/>
            <person name="Cooper J."/>
            <person name="Damon W."/>
            <person name="Desjardin D."/>
            <person name="Finy P."/>
            <person name="Geml J."/>
            <person name="Haridas S."/>
            <person name="Hughes K."/>
            <person name="Justo A."/>
            <person name="Karasinski D."/>
            <person name="Kautmanova I."/>
            <person name="Kiss B."/>
            <person name="Kocsube S."/>
            <person name="Kotiranta H."/>
            <person name="LaButti K.M."/>
            <person name="Lechner B.E."/>
            <person name="Liimatainen K."/>
            <person name="Lipzen A."/>
            <person name="Lukacs Z."/>
            <person name="Mihaltcheva S."/>
            <person name="Morgado L.N."/>
            <person name="Niskanen T."/>
            <person name="Noordeloos M.E."/>
            <person name="Ohm R.A."/>
            <person name="Ortiz-Santana B."/>
            <person name="Ovrebo C."/>
            <person name="Racz N."/>
            <person name="Riley R."/>
            <person name="Savchenko A."/>
            <person name="Shiryaev A."/>
            <person name="Soop K."/>
            <person name="Spirin V."/>
            <person name="Szebenyi C."/>
            <person name="Tomsovsky M."/>
            <person name="Tulloss R.E."/>
            <person name="Uehling J."/>
            <person name="Grigoriev I.V."/>
            <person name="Vagvolgyi C."/>
            <person name="Papp T."/>
            <person name="Martin F.M."/>
            <person name="Miettinen O."/>
            <person name="Hibbett D.S."/>
            <person name="Nagy L.G."/>
        </authorList>
    </citation>
    <scope>NUCLEOTIDE SEQUENCE [LARGE SCALE GENOMIC DNA]</scope>
    <source>
        <strain evidence="1 2">CBS 962.96</strain>
    </source>
</reference>
<protein>
    <submittedName>
        <fullName evidence="1">Uncharacterized protein</fullName>
    </submittedName>
</protein>
<gene>
    <name evidence="1" type="ORF">K435DRAFT_863085</name>
</gene>
<keyword evidence="2" id="KW-1185">Reference proteome</keyword>
<evidence type="ECO:0000313" key="1">
    <source>
        <dbReference type="EMBL" id="THU91797.1"/>
    </source>
</evidence>
<evidence type="ECO:0000313" key="2">
    <source>
        <dbReference type="Proteomes" id="UP000297245"/>
    </source>
</evidence>
<dbReference type="EMBL" id="ML179297">
    <property type="protein sequence ID" value="THU91797.1"/>
    <property type="molecule type" value="Genomic_DNA"/>
</dbReference>
<sequence>MSSADAVHGESNIEKTSALDIHDAEGKEVNFGSLFADKKVVVVFIRTYFCGVPEQVSRDQGSGTSPTFRERI</sequence>
<proteinExistence type="predicted"/>
<name>A0A4S8LQW4_DENBC</name>
<dbReference type="OrthoDB" id="40334at2759"/>
<dbReference type="AlphaFoldDB" id="A0A4S8LQW4"/>